<name>B1V2P7_CLOPF</name>
<dbReference type="Proteomes" id="UP000003188">
    <property type="component" value="Unassembled WGS sequence"/>
</dbReference>
<dbReference type="AlphaFoldDB" id="B1V2P7"/>
<dbReference type="CDD" id="cd07731">
    <property type="entry name" value="ComA-like_MBL-fold"/>
    <property type="match status" value="1"/>
</dbReference>
<dbReference type="PANTHER" id="PTHR30619">
    <property type="entry name" value="DNA INTERNALIZATION/COMPETENCE PROTEIN COMEC/REC2"/>
    <property type="match status" value="1"/>
</dbReference>
<dbReference type="Pfam" id="PF06605">
    <property type="entry name" value="Prophage_tail"/>
    <property type="match status" value="1"/>
</dbReference>
<comment type="caution">
    <text evidence="2">The sequence shown here is derived from an EMBL/GenBank/DDBJ whole genome shotgun (WGS) entry which is preliminary data.</text>
</comment>
<evidence type="ECO:0000313" key="3">
    <source>
        <dbReference type="Proteomes" id="UP000003188"/>
    </source>
</evidence>
<dbReference type="InterPro" id="IPR001279">
    <property type="entry name" value="Metallo-B-lactamas"/>
</dbReference>
<dbReference type="RefSeq" id="WP_003474708.1">
    <property type="nucleotide sequence ID" value="NZ_ABOO01000015.1"/>
</dbReference>
<accession>B1V2P7</accession>
<dbReference type="InterPro" id="IPR036866">
    <property type="entry name" value="RibonucZ/Hydroxyglut_hydro"/>
</dbReference>
<feature type="domain" description="Metallo-beta-lactamase" evidence="1">
    <location>
        <begin position="590"/>
        <end position="769"/>
    </location>
</feature>
<dbReference type="Pfam" id="PF00753">
    <property type="entry name" value="Lactamase_B"/>
    <property type="match status" value="1"/>
</dbReference>
<protein>
    <submittedName>
        <fullName evidence="2">Phage minor structural protein, N-region</fullName>
    </submittedName>
</protein>
<evidence type="ECO:0000313" key="2">
    <source>
        <dbReference type="EMBL" id="EDT71895.1"/>
    </source>
</evidence>
<evidence type="ECO:0000259" key="1">
    <source>
        <dbReference type="SMART" id="SM00849"/>
    </source>
</evidence>
<dbReference type="SUPFAM" id="SSF56281">
    <property type="entry name" value="Metallo-hydrolase/oxidoreductase"/>
    <property type="match status" value="1"/>
</dbReference>
<dbReference type="Gene3D" id="3.60.15.10">
    <property type="entry name" value="Ribonuclease Z/Hydroxyacylglutathione hydrolase-like"/>
    <property type="match status" value="1"/>
</dbReference>
<dbReference type="PANTHER" id="PTHR30619:SF7">
    <property type="entry name" value="BETA-LACTAMASE DOMAIN PROTEIN"/>
    <property type="match status" value="1"/>
</dbReference>
<dbReference type="InterPro" id="IPR052159">
    <property type="entry name" value="Competence_DNA_uptake"/>
</dbReference>
<dbReference type="EMBL" id="ABOO01000015">
    <property type="protein sequence ID" value="EDT71895.1"/>
    <property type="molecule type" value="Genomic_DNA"/>
</dbReference>
<sequence>MLYIFDRKENLLEILNEEDYSDFKHITKVNSSDSLSFNTSKKKNIKKNNKVGFFKDRKFQLFLIYDFNDTISLDENKIDIECISDFNSLGNFIIEDKRVVNGTLREAAQKALEGMDYQVGVTEEFELRNINFYFISRLKAFNDILDTFKAEFDIRIEIDNATGRITNKYIDFKHRLGEDTGLRFTFDTNLKSIEKSPVGDHFNVLYGRGKSLETDNGGFSRKLDFAEVNNGKRYVEDLESISKYGRLEGIFSDDNISDKRELLNKTLDKLQEVKNPKFTYKVTLEYLNTLEGFEHYKCQKGDSVIIIDEEEGLILEARILELEETEDILITLGSVQVGLVDSDFESEIGDIKDKVNQIENDKPNIDTIYPDTLPDVPILKAKALYSSVILDWTYSNKDYYTYELFASKIKDFNPTSDNRIFEGKASSFLHEVKPSETWYYRVRAKNTYGKTTLFSPQIKAVTFKISDSAEIFEEAAIGHAIIRDLDMDKATVGKLKGQFIEARNLEVIDGNGKSTLRVDSFGRVYLDVTKLNINSKKVLNEEEVNENFNINLLNNTLPHNDSEWQALNGSISFVTSDTELKIHIINTTKQADAILVQENDKNILIDCGYKSTANIVIEYLKANGVFDSIDLFIATHAHTDHIGAIEEIANEFSIKEAIYREADWNIVDKIEPEGWGTSAAHEKMLEVFLNKGIKHREVKILDLIKISNNGELRLINTSIEEYDEYNTRSLGVLYTHYSNKFLLAGDMTITSEKYCSGEFGKVDVLKVGHHGAGGSTSEMFIDEIKPKYGLITTMDINHVDRVPALGCLQWEEVSMYDTGTNGTFVITSTKDNYSISNLNTEYKLKSKWWHRRNVGDFEEWVYFKSDGTIAKNETLNIGGGLYEFDENGICKEPY</sequence>
<dbReference type="SMART" id="SM00849">
    <property type="entry name" value="Lactamase_B"/>
    <property type="match status" value="1"/>
</dbReference>
<dbReference type="InterPro" id="IPR010572">
    <property type="entry name" value="Tail_dom"/>
</dbReference>
<dbReference type="InterPro" id="IPR035681">
    <property type="entry name" value="ComA-like_MBL"/>
</dbReference>
<organism evidence="2 3">
    <name type="scientific">Clostridium perfringens D str. JGS1721</name>
    <dbReference type="NCBI Taxonomy" id="488537"/>
    <lineage>
        <taxon>Bacteria</taxon>
        <taxon>Bacillati</taxon>
        <taxon>Bacillota</taxon>
        <taxon>Clostridia</taxon>
        <taxon>Eubacteriales</taxon>
        <taxon>Clostridiaceae</taxon>
        <taxon>Clostridium</taxon>
    </lineage>
</organism>
<reference evidence="2 3" key="1">
    <citation type="submission" date="2008-03" db="EMBL/GenBank/DDBJ databases">
        <authorList>
            <person name="Paulsen I."/>
            <person name="Sebastian Y."/>
        </authorList>
    </citation>
    <scope>NUCLEOTIDE SEQUENCE [LARGE SCALE GENOMIC DNA]</scope>
    <source>
        <strain evidence="3">D str. JGS1721</strain>
    </source>
</reference>
<dbReference type="Gene3D" id="2.60.40.10">
    <property type="entry name" value="Immunoglobulins"/>
    <property type="match status" value="1"/>
</dbReference>
<proteinExistence type="predicted"/>
<gene>
    <name evidence="2" type="ORF">CJD_1379</name>
</gene>
<dbReference type="InterPro" id="IPR013783">
    <property type="entry name" value="Ig-like_fold"/>
</dbReference>